<evidence type="ECO:0000256" key="3">
    <source>
        <dbReference type="ARBA" id="ARBA00022691"/>
    </source>
</evidence>
<keyword evidence="3" id="KW-0949">S-adenosyl-L-methionine</keyword>
<comment type="caution">
    <text evidence="5">The sequence shown here is derived from an EMBL/GenBank/DDBJ whole genome shotgun (WGS) entry which is preliminary data.</text>
</comment>
<dbReference type="PANTHER" id="PTHR33841:SF5">
    <property type="entry name" value="DNA METHYLASE (MODIFICATION METHYLASE) (METHYLTRANSFERASE)-RELATED"/>
    <property type="match status" value="1"/>
</dbReference>
<sequence length="916" mass="104094">MTTINYNERSWAIDIISEINIWLSSRNIIIKRAGGENTLMEGTKSLFPDVLLFGDLDKGKILQGWELKMPDTPLEDADFIANAKAKAKLLSLNSFLLWNVSEAVLYKIEDSGSLTQVKSWNNLSHLKLRGEVLQHKDAIKLMLVEILNDINSFILGGTIKTVSVVTALSSETVSWLIHNNLSSYVEALKNNAVANHGFSDEITLWWRYAKNDYPEEQDKFVVLGRNNLLFLINKFIFAHILKSYQVEANSIDNINSSTDVETALATFDHISEKCDFWNIFQRQTGEELVTPEVWQDIVSFNALLKEFNFAKIEKNLLHDLLGATIYKNKRKFAGQFTTPQELARFIVRLTIKDKNLHAIDPCCGTGTIVKEIYKYKKTQITVKESLATLWASDKFSLPLQMAMFNLAEPEALGFVLKVFKEDATKLEVDKEITLHEPFKGTAIIEKLPKFGYIISNLPFVQQEDIEVLNPNVVEINRFIQDKLGEGFLLDGRSDLYAYFPFHFWKLLDTDGKMSIIVSNSWLGTAWGKKFYTALSAFFEIENIITSGNGRWFDNAKVVTNIITLRKKNFPSLPNANEIIKFTTTKKALTSYNPEEIEEISAIVSTAESFNESDLSVYAYTHEKLNKVLSLGLNLNSFFANNDWLLELSSKLIKVSELFDIGRGERRGWDKLFYPDTTNGIEQVYLQPVLKTPRSVHTLGAKPDALAFCCDKTKEELELLGHTGALSWINKFEHQENERGIPLTTALARSGTNWYTMSPTTMAEMVTSINFGDRLFFAKFQKPTFVNQRLVRFSKKSGDIDDDLCHSLLNSIVGQFYIEAMGTGRGEGALDLSKDKIKADLRIINPKLFTGDKRDKIMTLFGKLMEREVLPLKQELEMDDRVDFDNAVLEAIGFPLYRERIKTALLTLYNIRASVNG</sequence>
<keyword evidence="1" id="KW-0489">Methyltransferase</keyword>
<dbReference type="InterPro" id="IPR029063">
    <property type="entry name" value="SAM-dependent_MTases_sf"/>
</dbReference>
<dbReference type="GO" id="GO:0003677">
    <property type="term" value="F:DNA binding"/>
    <property type="evidence" value="ECO:0007669"/>
    <property type="project" value="InterPro"/>
</dbReference>
<evidence type="ECO:0000256" key="1">
    <source>
        <dbReference type="ARBA" id="ARBA00022603"/>
    </source>
</evidence>
<dbReference type="Pfam" id="PF02384">
    <property type="entry name" value="N6_Mtase"/>
    <property type="match status" value="1"/>
</dbReference>
<dbReference type="AlphaFoldDB" id="A0A1F4VYR3"/>
<dbReference type="GO" id="GO:0032259">
    <property type="term" value="P:methylation"/>
    <property type="evidence" value="ECO:0007669"/>
    <property type="project" value="UniProtKB-KW"/>
</dbReference>
<dbReference type="Proteomes" id="UP000176614">
    <property type="component" value="Unassembled WGS sequence"/>
</dbReference>
<dbReference type="PANTHER" id="PTHR33841">
    <property type="entry name" value="DNA METHYLTRANSFERASE YEEA-RELATED"/>
    <property type="match status" value="1"/>
</dbReference>
<dbReference type="EMBL" id="MEVT01000021">
    <property type="protein sequence ID" value="OGC62327.1"/>
    <property type="molecule type" value="Genomic_DNA"/>
</dbReference>
<accession>A0A1F4VYR3</accession>
<dbReference type="InterPro" id="IPR050953">
    <property type="entry name" value="N4_N6_ade-DNA_methylase"/>
</dbReference>
<protein>
    <recommendedName>
        <fullName evidence="4">DNA methylase adenine-specific domain-containing protein</fullName>
    </recommendedName>
</protein>
<evidence type="ECO:0000259" key="4">
    <source>
        <dbReference type="Pfam" id="PF02384"/>
    </source>
</evidence>
<keyword evidence="2" id="KW-0808">Transferase</keyword>
<dbReference type="Gene3D" id="3.40.50.150">
    <property type="entry name" value="Vaccinia Virus protein VP39"/>
    <property type="match status" value="1"/>
</dbReference>
<organism evidence="5 6">
    <name type="scientific">candidate division WWE3 bacterium RIFOXYA2_FULL_46_9</name>
    <dbReference type="NCBI Taxonomy" id="1802636"/>
    <lineage>
        <taxon>Bacteria</taxon>
        <taxon>Katanobacteria</taxon>
    </lineage>
</organism>
<dbReference type="SUPFAM" id="SSF53335">
    <property type="entry name" value="S-adenosyl-L-methionine-dependent methyltransferases"/>
    <property type="match status" value="1"/>
</dbReference>
<proteinExistence type="predicted"/>
<dbReference type="GO" id="GO:0008170">
    <property type="term" value="F:N-methyltransferase activity"/>
    <property type="evidence" value="ECO:0007669"/>
    <property type="project" value="InterPro"/>
</dbReference>
<feature type="domain" description="DNA methylase adenine-specific" evidence="4">
    <location>
        <begin position="327"/>
        <end position="607"/>
    </location>
</feature>
<evidence type="ECO:0000256" key="2">
    <source>
        <dbReference type="ARBA" id="ARBA00022679"/>
    </source>
</evidence>
<evidence type="ECO:0000313" key="6">
    <source>
        <dbReference type="Proteomes" id="UP000176614"/>
    </source>
</evidence>
<gene>
    <name evidence="5" type="ORF">A2264_02055</name>
</gene>
<name>A0A1F4VYR3_UNCKA</name>
<dbReference type="PRINTS" id="PR00507">
    <property type="entry name" value="N12N6MTFRASE"/>
</dbReference>
<reference evidence="5 6" key="1">
    <citation type="journal article" date="2016" name="Nat. Commun.">
        <title>Thousands of microbial genomes shed light on interconnected biogeochemical processes in an aquifer system.</title>
        <authorList>
            <person name="Anantharaman K."/>
            <person name="Brown C.T."/>
            <person name="Hug L.A."/>
            <person name="Sharon I."/>
            <person name="Castelle C.J."/>
            <person name="Probst A.J."/>
            <person name="Thomas B.C."/>
            <person name="Singh A."/>
            <person name="Wilkins M.J."/>
            <person name="Karaoz U."/>
            <person name="Brodie E.L."/>
            <person name="Williams K.H."/>
            <person name="Hubbard S.S."/>
            <person name="Banfield J.F."/>
        </authorList>
    </citation>
    <scope>NUCLEOTIDE SEQUENCE [LARGE SCALE GENOMIC DNA]</scope>
</reference>
<dbReference type="InterPro" id="IPR003356">
    <property type="entry name" value="DNA_methylase_A-5"/>
</dbReference>
<evidence type="ECO:0000313" key="5">
    <source>
        <dbReference type="EMBL" id="OGC62327.1"/>
    </source>
</evidence>